<sequence>MIFDKNYITSALLPRIRGLWLSSQDTFPDFLSPVSLEEKRNNEAWVTAAMERLQRHMKAFPSRSRIAVRLPFSRKQPEQAAYSQSPAPQLQKWTQEMESLFHGLLFDEPILGICKAMSEDSLTAFQASMKDFLRQVRSFAPEMKPEDMGQALRNFMVYSIFREQNGLPQDCPSSIFGYSMLYPFTDNFLDDPKHTSEEKKHFNLLIHHKISGLPITLLSLHEEKTAQLLADIFAVYPSPESVASYGEASGKDIRQGLLLMLEAQEISQKQADASLFLTERNIMDISIYKGGLSVLIDRFFINLKMTEEEILFYFGFGFLLQLCDDLQDIGEDKGNGSRTLLSSCLTPKETAARVNRLFSYTAGLFDLCPCRNPAFRDFLLQNCHELILTSAAGSGSWFDEAYLKKLEEYLPVSLSFLSEQKEKLPTAFPSGNEERILEMLDAFLIES</sequence>
<gene>
    <name evidence="2" type="ORF">DWY69_11385</name>
    <name evidence="1" type="ORF">DXC51_01055</name>
</gene>
<dbReference type="AlphaFoldDB" id="A0A3E3IX31"/>
<dbReference type="RefSeq" id="WP_025488105.1">
    <property type="nucleotide sequence ID" value="NZ_JBKUNB010000013.1"/>
</dbReference>
<evidence type="ECO:0000313" key="1">
    <source>
        <dbReference type="EMBL" id="RGE64952.1"/>
    </source>
</evidence>
<keyword evidence="3" id="KW-1185">Reference proteome</keyword>
<comment type="caution">
    <text evidence="2">The sequence shown here is derived from an EMBL/GenBank/DDBJ whole genome shotgun (WGS) entry which is preliminary data.</text>
</comment>
<dbReference type="OrthoDB" id="146245at2"/>
<dbReference type="EMBL" id="QVLV01000001">
    <property type="protein sequence ID" value="RGE64952.1"/>
    <property type="molecule type" value="Genomic_DNA"/>
</dbReference>
<evidence type="ECO:0000313" key="3">
    <source>
        <dbReference type="Proteomes" id="UP000260812"/>
    </source>
</evidence>
<evidence type="ECO:0000313" key="2">
    <source>
        <dbReference type="EMBL" id="RGE71642.1"/>
    </source>
</evidence>
<name>A0A3E3IX31_9FIRM</name>
<evidence type="ECO:0000313" key="4">
    <source>
        <dbReference type="Proteomes" id="UP000261166"/>
    </source>
</evidence>
<protein>
    <submittedName>
        <fullName evidence="2">Uncharacterized protein</fullName>
    </submittedName>
</protein>
<dbReference type="Proteomes" id="UP000260812">
    <property type="component" value="Unassembled WGS sequence"/>
</dbReference>
<reference evidence="2 4" key="1">
    <citation type="submission" date="2018-08" db="EMBL/GenBank/DDBJ databases">
        <title>A genome reference for cultivated species of the human gut microbiota.</title>
        <authorList>
            <person name="Zou Y."/>
            <person name="Xue W."/>
            <person name="Luo G."/>
        </authorList>
    </citation>
    <scope>NUCLEOTIDE SEQUENCE [LARGE SCALE GENOMIC DNA]</scope>
    <source>
        <strain evidence="2 4">AF26-4BH</strain>
        <strain evidence="1">TF05-5AC</strain>
    </source>
</reference>
<proteinExistence type="predicted"/>
<dbReference type="EMBL" id="QVLU01000009">
    <property type="protein sequence ID" value="RGE71642.1"/>
    <property type="molecule type" value="Genomic_DNA"/>
</dbReference>
<accession>A0A3E3IX31</accession>
<dbReference type="GeneID" id="97985506"/>
<organism evidence="2 4">
    <name type="scientific">Eisenbergiella massiliensis</name>
    <dbReference type="NCBI Taxonomy" id="1720294"/>
    <lineage>
        <taxon>Bacteria</taxon>
        <taxon>Bacillati</taxon>
        <taxon>Bacillota</taxon>
        <taxon>Clostridia</taxon>
        <taxon>Lachnospirales</taxon>
        <taxon>Lachnospiraceae</taxon>
        <taxon>Eisenbergiella</taxon>
    </lineage>
</organism>
<dbReference type="Proteomes" id="UP000261166">
    <property type="component" value="Unassembled WGS sequence"/>
</dbReference>